<evidence type="ECO:0008006" key="3">
    <source>
        <dbReference type="Google" id="ProtNLM"/>
    </source>
</evidence>
<reference evidence="1 2" key="1">
    <citation type="submission" date="2012-10" db="EMBL/GenBank/DDBJ databases">
        <title>Genome sequencing of Tanticharoenia sakaeratensis NBRC 103193.</title>
        <authorList>
            <person name="Azuma Y."/>
            <person name="Hadano H."/>
            <person name="Hirakawa H."/>
            <person name="Matsushita K."/>
        </authorList>
    </citation>
    <scope>NUCLEOTIDE SEQUENCE [LARGE SCALE GENOMIC DNA]</scope>
    <source>
        <strain evidence="1 2">NBRC 103193</strain>
    </source>
</reference>
<dbReference type="STRING" id="1231623.Tasa_041_051"/>
<sequence length="142" mass="16054">MAQAAYSIGRNCRITFLWGGSRVDLRDVTGFQARQMTQTLRAAPLNSLPVQFRIPDGWEGRFQIVRANANLDTLVASIESGFWSSGIIQQGTLYQYIDEPDGSTTTWEYSQVAFSLSSDEWRQENIINQSAEFYASQRTKIS</sequence>
<evidence type="ECO:0000313" key="2">
    <source>
        <dbReference type="Proteomes" id="UP000032679"/>
    </source>
</evidence>
<name>A0A0D6MPA6_9PROT</name>
<dbReference type="Proteomes" id="UP000032679">
    <property type="component" value="Unassembled WGS sequence"/>
</dbReference>
<dbReference type="EMBL" id="BALE01000041">
    <property type="protein sequence ID" value="GAN55256.1"/>
    <property type="molecule type" value="Genomic_DNA"/>
</dbReference>
<accession>A0A0D6MPA6</accession>
<comment type="caution">
    <text evidence="1">The sequence shown here is derived from an EMBL/GenBank/DDBJ whole genome shotgun (WGS) entry which is preliminary data.</text>
</comment>
<dbReference type="OrthoDB" id="7276777at2"/>
<evidence type="ECO:0000313" key="1">
    <source>
        <dbReference type="EMBL" id="GAN55256.1"/>
    </source>
</evidence>
<organism evidence="1 2">
    <name type="scientific">Tanticharoenia sakaeratensis NBRC 103193</name>
    <dbReference type="NCBI Taxonomy" id="1231623"/>
    <lineage>
        <taxon>Bacteria</taxon>
        <taxon>Pseudomonadati</taxon>
        <taxon>Pseudomonadota</taxon>
        <taxon>Alphaproteobacteria</taxon>
        <taxon>Acetobacterales</taxon>
        <taxon>Acetobacteraceae</taxon>
        <taxon>Tanticharoenia</taxon>
    </lineage>
</organism>
<protein>
    <recommendedName>
        <fullName evidence="3">Phage protein</fullName>
    </recommendedName>
</protein>
<proteinExistence type="predicted"/>
<keyword evidence="2" id="KW-1185">Reference proteome</keyword>
<dbReference type="AlphaFoldDB" id="A0A0D6MPA6"/>
<gene>
    <name evidence="1" type="ORF">Tasa_041_051</name>
</gene>